<feature type="domain" description="SLH" evidence="3">
    <location>
        <begin position="91"/>
        <end position="154"/>
    </location>
</feature>
<dbReference type="Proteomes" id="UP000095746">
    <property type="component" value="Unassembled WGS sequence"/>
</dbReference>
<dbReference type="EMBL" id="CYZT01000365">
    <property type="protein sequence ID" value="CUP45908.1"/>
    <property type="molecule type" value="Genomic_DNA"/>
</dbReference>
<dbReference type="RefSeq" id="WP_021629960.1">
    <property type="nucleotide sequence ID" value="NZ_JADMOW010000012.1"/>
</dbReference>
<proteinExistence type="predicted"/>
<name>A0A174NGY0_FLAPL</name>
<sequence>MRNLKRTLSLVLAAVMLVGMMVVGASAASSDFVDGNEITYAEAAEVMTALGVFEGTDKGAFDPTGILTREQAAAIICRMLLGDDAENLTTNSTVFSDVAADRWSAGYIGYCAQQNILAGTGNGTFNPEGELTGLAFAKMLLVALGYDPAIEQYVGNDWAVNVAADAVDAGIAVSGVIMADAMIREQAAQMAYQTLEADMVRYASRGTTIQQPDGSTIIVGNTAAEPVSKTDSDYAGDSNDDTQQFCERYFADLKKVNGEDDFARPASQWKLKNDIIGTYPAEADGTFTTAVDKGDLYDVIGRTVYNDITASKPTDFSVYVDGDPVSSPDVADYFVNNETDDAKGTAKGVLTQVFVDDDNNVILSQIHTYVAQVDGGYDEENEELELDDLGLDTFPAVNTTLSADDFENLSAFEDGDYVLITAVGDEVKTIQAAEVVSGTVTSYTSNKNVTLDGTKYEYSQGYSSTYNLKDDYDLVLDTYGYVIYADGVEASNDYVFITNVAQIGGVNKSFEAKAYFVDGTTAVIEVSNADDLEWESTDKTKNTWFSYDEKNDGTYELGKLNSYDSASKDFNTTGKIIETGDARISLDKSVRLNNDTVFVIRRGDNVNVYTGIRNVPDVNVTHLEADAEVEVVAILDDNGYADYLFINGETGELGVSGSVAGDRIYILDTDYESSQDADDNKYYVFDAIVNGEIGTVELNSTTGIEKGLYGSVTYDADGYINTKDLKKIEDTADTNLKAASVNTTVSYASGVLSFGGLDLVLADDYTIFLNDDGTGKTTTPSRLARDYEDDAFKGVISWVVDDDLVTEVYVDAKATADESLAANTEPQPESAEALIDSMKGNDDFESWNNVPHLVSLGLTQVVEGDTIYLSGTVTPINAKTELSKEQLAGLNQFWPSDPAITSYNDLVTKNLIDEGDEIAFLVVTENGTNHFTVVEKTEDGALFFTGNGKGTTEKEWPNAGFTLDISGLTF</sequence>
<reference evidence="4 5" key="1">
    <citation type="submission" date="2015-09" db="EMBL/GenBank/DDBJ databases">
        <authorList>
            <consortium name="Pathogen Informatics"/>
        </authorList>
    </citation>
    <scope>NUCLEOTIDE SEQUENCE [LARGE SCALE GENOMIC DNA]</scope>
    <source>
        <strain evidence="4 5">2789STDY5608854</strain>
    </source>
</reference>
<gene>
    <name evidence="4" type="ORF">ERS852411_03164</name>
</gene>
<feature type="domain" description="SLH" evidence="3">
    <location>
        <begin position="27"/>
        <end position="90"/>
    </location>
</feature>
<evidence type="ECO:0000256" key="1">
    <source>
        <dbReference type="ARBA" id="ARBA00022737"/>
    </source>
</evidence>
<dbReference type="PROSITE" id="PS51272">
    <property type="entry name" value="SLH"/>
    <property type="match status" value="2"/>
</dbReference>
<dbReference type="AlphaFoldDB" id="A0A174NGY0"/>
<protein>
    <submittedName>
        <fullName evidence="4">S-layer protein</fullName>
    </submittedName>
</protein>
<dbReference type="InterPro" id="IPR001119">
    <property type="entry name" value="SLH_dom"/>
</dbReference>
<dbReference type="Pfam" id="PF00395">
    <property type="entry name" value="SLH"/>
    <property type="match status" value="2"/>
</dbReference>
<evidence type="ECO:0000313" key="5">
    <source>
        <dbReference type="Proteomes" id="UP000095746"/>
    </source>
</evidence>
<evidence type="ECO:0000313" key="4">
    <source>
        <dbReference type="EMBL" id="CUP45908.1"/>
    </source>
</evidence>
<feature type="signal peptide" evidence="2">
    <location>
        <begin position="1"/>
        <end position="27"/>
    </location>
</feature>
<evidence type="ECO:0000259" key="3">
    <source>
        <dbReference type="PROSITE" id="PS51272"/>
    </source>
</evidence>
<keyword evidence="1" id="KW-0677">Repeat</keyword>
<feature type="chain" id="PRO_5008028933" evidence="2">
    <location>
        <begin position="28"/>
        <end position="970"/>
    </location>
</feature>
<organism evidence="4 5">
    <name type="scientific">Flavonifractor plautii</name>
    <name type="common">Fusobacterium plautii</name>
    <dbReference type="NCBI Taxonomy" id="292800"/>
    <lineage>
        <taxon>Bacteria</taxon>
        <taxon>Bacillati</taxon>
        <taxon>Bacillota</taxon>
        <taxon>Clostridia</taxon>
        <taxon>Eubacteriales</taxon>
        <taxon>Oscillospiraceae</taxon>
        <taxon>Flavonifractor</taxon>
    </lineage>
</organism>
<keyword evidence="2" id="KW-0732">Signal</keyword>
<accession>A0A174NGY0</accession>
<evidence type="ECO:0000256" key="2">
    <source>
        <dbReference type="SAM" id="SignalP"/>
    </source>
</evidence>